<dbReference type="AlphaFoldDB" id="A0A1Y2S985"/>
<dbReference type="OrthoDB" id="6466965at2"/>
<name>A0A1Y2S985_9GAMM</name>
<protein>
    <submittedName>
        <fullName evidence="1">Uncharacterized protein</fullName>
    </submittedName>
</protein>
<proteinExistence type="predicted"/>
<evidence type="ECO:0000313" key="2">
    <source>
        <dbReference type="Proteomes" id="UP000194350"/>
    </source>
</evidence>
<dbReference type="RefSeq" id="WP_086110051.1">
    <property type="nucleotide sequence ID" value="NZ_CAWNGD010000060.1"/>
</dbReference>
<reference evidence="1 2" key="1">
    <citation type="submission" date="2016-10" db="EMBL/GenBank/DDBJ databases">
        <title>Systematic genetic and metabolomic analysis of Xenorhabdus and Photorhabdus spp., highlights the requirements for a dual symbiotic and pathogenic life style.</title>
        <authorList>
            <person name="Tobias N.J."/>
            <person name="Wolff H."/>
            <person name="Djahanschiri B."/>
            <person name="Pidot S.J."/>
            <person name="Stinear T.P."/>
            <person name="Ebersberger I."/>
            <person name="Bode H.B."/>
        </authorList>
    </citation>
    <scope>NUCLEOTIDE SEQUENCE [LARGE SCALE GENOMIC DNA]</scope>
    <source>
        <strain evidence="1 2">DSM 22392</strain>
    </source>
</reference>
<sequence>MINSKFLKVKKWIDLNEAAIRLSSSLEENVTTLDLLELGLDGELKLSVRLPYAGKYIFREAWEEDILFTKRLEDYFLLTLITNEDKSIKKGTEKYQVLLNEYMESEFKKYVERMRKNNEKEEQLTREYFNKKLRHVCWEYSSELSCLDEYVFELMMIGTGRIDVMSMIEVNKNRNLLDFLNLDGVFLKAIDGKIYNLMERFSDDEIKSFDEKYNNDKKLWRENYLNPKYYFPTDGVPANTEFGITPENLFDFERKLLNESGEYASDQLLYLIGGVLNCVTSRAKKWTQGEMALTLSDKGIRNLSERKINEIFSKSNKIYKSIN</sequence>
<dbReference type="EMBL" id="MUBJ01000018">
    <property type="protein sequence ID" value="OTA15227.1"/>
    <property type="molecule type" value="Genomic_DNA"/>
</dbReference>
<keyword evidence="2" id="KW-1185">Reference proteome</keyword>
<accession>A0A1Y2S985</accession>
<dbReference type="STRING" id="351656.Xvie_03034"/>
<dbReference type="Proteomes" id="UP000194350">
    <property type="component" value="Unassembled WGS sequence"/>
</dbReference>
<evidence type="ECO:0000313" key="1">
    <source>
        <dbReference type="EMBL" id="OTA15227.1"/>
    </source>
</evidence>
<gene>
    <name evidence="1" type="ORF">Xvie_03034</name>
</gene>
<organism evidence="1 2">
    <name type="scientific">Xenorhabdus vietnamensis</name>
    <dbReference type="NCBI Taxonomy" id="351656"/>
    <lineage>
        <taxon>Bacteria</taxon>
        <taxon>Pseudomonadati</taxon>
        <taxon>Pseudomonadota</taxon>
        <taxon>Gammaproteobacteria</taxon>
        <taxon>Enterobacterales</taxon>
        <taxon>Morganellaceae</taxon>
        <taxon>Xenorhabdus</taxon>
    </lineage>
</organism>
<comment type="caution">
    <text evidence="1">The sequence shown here is derived from an EMBL/GenBank/DDBJ whole genome shotgun (WGS) entry which is preliminary data.</text>
</comment>